<protein>
    <submittedName>
        <fullName evidence="1">Uncharacterized protein</fullName>
    </submittedName>
</protein>
<dbReference type="Proteomes" id="UP000828390">
    <property type="component" value="Unassembled WGS sequence"/>
</dbReference>
<evidence type="ECO:0000313" key="2">
    <source>
        <dbReference type="Proteomes" id="UP000828390"/>
    </source>
</evidence>
<reference evidence="1" key="2">
    <citation type="submission" date="2020-11" db="EMBL/GenBank/DDBJ databases">
        <authorList>
            <person name="McCartney M.A."/>
            <person name="Auch B."/>
            <person name="Kono T."/>
            <person name="Mallez S."/>
            <person name="Becker A."/>
            <person name="Gohl D.M."/>
            <person name="Silverstein K.A.T."/>
            <person name="Koren S."/>
            <person name="Bechman K.B."/>
            <person name="Herman A."/>
            <person name="Abrahante J.E."/>
            <person name="Garbe J."/>
        </authorList>
    </citation>
    <scope>NUCLEOTIDE SEQUENCE</scope>
    <source>
        <strain evidence="1">Duluth1</strain>
        <tissue evidence="1">Whole animal</tissue>
    </source>
</reference>
<dbReference type="AlphaFoldDB" id="A0A9D4D707"/>
<dbReference type="EMBL" id="JAIWYP010000011">
    <property type="protein sequence ID" value="KAH3739174.1"/>
    <property type="molecule type" value="Genomic_DNA"/>
</dbReference>
<keyword evidence="2" id="KW-1185">Reference proteome</keyword>
<organism evidence="1 2">
    <name type="scientific">Dreissena polymorpha</name>
    <name type="common">Zebra mussel</name>
    <name type="synonym">Mytilus polymorpha</name>
    <dbReference type="NCBI Taxonomy" id="45954"/>
    <lineage>
        <taxon>Eukaryota</taxon>
        <taxon>Metazoa</taxon>
        <taxon>Spiralia</taxon>
        <taxon>Lophotrochozoa</taxon>
        <taxon>Mollusca</taxon>
        <taxon>Bivalvia</taxon>
        <taxon>Autobranchia</taxon>
        <taxon>Heteroconchia</taxon>
        <taxon>Euheterodonta</taxon>
        <taxon>Imparidentia</taxon>
        <taxon>Neoheterodontei</taxon>
        <taxon>Myida</taxon>
        <taxon>Dreissenoidea</taxon>
        <taxon>Dreissenidae</taxon>
        <taxon>Dreissena</taxon>
    </lineage>
</organism>
<sequence>MVLQPGKYVVFRLIIHYSQKDYSASPALTCGARPSLRYTKATVRTKTWAINRLSMGTVHGS</sequence>
<gene>
    <name evidence="1" type="ORF">DPMN_045821</name>
</gene>
<accession>A0A9D4D707</accession>
<name>A0A9D4D707_DREPO</name>
<reference evidence="1" key="1">
    <citation type="journal article" date="2019" name="bioRxiv">
        <title>The Genome of the Zebra Mussel, Dreissena polymorpha: A Resource for Invasive Species Research.</title>
        <authorList>
            <person name="McCartney M.A."/>
            <person name="Auch B."/>
            <person name="Kono T."/>
            <person name="Mallez S."/>
            <person name="Zhang Y."/>
            <person name="Obille A."/>
            <person name="Becker A."/>
            <person name="Abrahante J.E."/>
            <person name="Garbe J."/>
            <person name="Badalamenti J.P."/>
            <person name="Herman A."/>
            <person name="Mangelson H."/>
            <person name="Liachko I."/>
            <person name="Sullivan S."/>
            <person name="Sone E.D."/>
            <person name="Koren S."/>
            <person name="Silverstein K.A.T."/>
            <person name="Beckman K.B."/>
            <person name="Gohl D.M."/>
        </authorList>
    </citation>
    <scope>NUCLEOTIDE SEQUENCE</scope>
    <source>
        <strain evidence="1">Duluth1</strain>
        <tissue evidence="1">Whole animal</tissue>
    </source>
</reference>
<proteinExistence type="predicted"/>
<comment type="caution">
    <text evidence="1">The sequence shown here is derived from an EMBL/GenBank/DDBJ whole genome shotgun (WGS) entry which is preliminary data.</text>
</comment>
<evidence type="ECO:0000313" key="1">
    <source>
        <dbReference type="EMBL" id="KAH3739174.1"/>
    </source>
</evidence>